<feature type="compositionally biased region" description="Low complexity" evidence="1">
    <location>
        <begin position="90"/>
        <end position="122"/>
    </location>
</feature>
<reference evidence="2" key="2">
    <citation type="journal article" date="2021" name="Microbiome">
        <title>Successional dynamics and alternative stable states in a saline activated sludge microbial community over 9 years.</title>
        <authorList>
            <person name="Wang Y."/>
            <person name="Ye J."/>
            <person name="Ju F."/>
            <person name="Liu L."/>
            <person name="Boyd J.A."/>
            <person name="Deng Y."/>
            <person name="Parks D.H."/>
            <person name="Jiang X."/>
            <person name="Yin X."/>
            <person name="Woodcroft B.J."/>
            <person name="Tyson G.W."/>
            <person name="Hugenholtz P."/>
            <person name="Polz M.F."/>
            <person name="Zhang T."/>
        </authorList>
    </citation>
    <scope>NUCLEOTIDE SEQUENCE</scope>
    <source>
        <strain evidence="2">HKST-UBA03</strain>
    </source>
</reference>
<evidence type="ECO:0008006" key="4">
    <source>
        <dbReference type="Google" id="ProtNLM"/>
    </source>
</evidence>
<feature type="compositionally biased region" description="Low complexity" evidence="1">
    <location>
        <begin position="138"/>
        <end position="151"/>
    </location>
</feature>
<accession>A0A955LKG8</accession>
<gene>
    <name evidence="2" type="ORF">KC614_01930</name>
</gene>
<reference evidence="2" key="1">
    <citation type="submission" date="2020-04" db="EMBL/GenBank/DDBJ databases">
        <authorList>
            <person name="Zhang T."/>
        </authorList>
    </citation>
    <scope>NUCLEOTIDE SEQUENCE</scope>
    <source>
        <strain evidence="2">HKST-UBA03</strain>
    </source>
</reference>
<evidence type="ECO:0000313" key="3">
    <source>
        <dbReference type="Proteomes" id="UP000751518"/>
    </source>
</evidence>
<organism evidence="2 3">
    <name type="scientific">candidate division WWE3 bacterium</name>
    <dbReference type="NCBI Taxonomy" id="2053526"/>
    <lineage>
        <taxon>Bacteria</taxon>
        <taxon>Katanobacteria</taxon>
    </lineage>
</organism>
<name>A0A955LKG8_UNCKA</name>
<feature type="compositionally biased region" description="Pro residues" evidence="1">
    <location>
        <begin position="175"/>
        <end position="203"/>
    </location>
</feature>
<comment type="caution">
    <text evidence="2">The sequence shown here is derived from an EMBL/GenBank/DDBJ whole genome shotgun (WGS) entry which is preliminary data.</text>
</comment>
<dbReference type="AlphaFoldDB" id="A0A955LKG8"/>
<evidence type="ECO:0000313" key="2">
    <source>
        <dbReference type="EMBL" id="MCA9391942.1"/>
    </source>
</evidence>
<sequence length="390" mass="43259">MFAAKVVKPKVLVVFLLLVIFSSLVFFKAIQQPKFIQDNTNKPSLASVKDDIDLSAFDNQNATESNEDYAPNNIFDEPQVAGAIVLTTQKPTTQTQTSTSSDQSNNNSNSNGDNTNDQQNTDNNDDEQTSTPAPTNAPSSEPTPTTQPEPTVYAINPTVEPTPAGGGMPEVTPTPTTPQPTQNPTPTVTPMPTPTQTPTPTPSPTVSIGVIRVGIRDQFGEFAPPTPIVLIDSLGNVQRVTTGFGGSQYFYDLPLGRVDVHVLNYHQVIYITNSVLKYADFQINVPIPNSDWVEYMPAYYPGNNISVRFDWHLMTPYGWTCMFYNENHEAIIDYELACPSVYGFWLEGFPRGETHFFTVEAYRKYDNEGHLLPVDERPTYNAMVWVTMPE</sequence>
<dbReference type="Proteomes" id="UP000751518">
    <property type="component" value="Unassembled WGS sequence"/>
</dbReference>
<proteinExistence type="predicted"/>
<feature type="region of interest" description="Disordered" evidence="1">
    <location>
        <begin position="90"/>
        <end position="205"/>
    </location>
</feature>
<evidence type="ECO:0000256" key="1">
    <source>
        <dbReference type="SAM" id="MobiDB-lite"/>
    </source>
</evidence>
<protein>
    <recommendedName>
        <fullName evidence="4">Carboxypeptidase regulatory-like domain-containing protein</fullName>
    </recommendedName>
</protein>
<dbReference type="EMBL" id="JAGQKZ010000011">
    <property type="protein sequence ID" value="MCA9391942.1"/>
    <property type="molecule type" value="Genomic_DNA"/>
</dbReference>